<evidence type="ECO:0000256" key="1">
    <source>
        <dbReference type="ARBA" id="ARBA00023004"/>
    </source>
</evidence>
<dbReference type="InterPro" id="IPR008988">
    <property type="entry name" value="Transcriptional_repressor_C"/>
</dbReference>
<evidence type="ECO:0000313" key="4">
    <source>
        <dbReference type="Proteomes" id="UP000620559"/>
    </source>
</evidence>
<dbReference type="SMART" id="SM00899">
    <property type="entry name" value="FeoA"/>
    <property type="match status" value="1"/>
</dbReference>
<dbReference type="InterPro" id="IPR007167">
    <property type="entry name" value="Fe-transptr_FeoA-like"/>
</dbReference>
<evidence type="ECO:0000313" key="3">
    <source>
        <dbReference type="EMBL" id="MBE9213598.1"/>
    </source>
</evidence>
<proteinExistence type="predicted"/>
<reference evidence="3" key="1">
    <citation type="submission" date="2020-10" db="EMBL/GenBank/DDBJ databases">
        <authorList>
            <person name="Castelo-Branco R."/>
            <person name="Eusebio N."/>
            <person name="Adriana R."/>
            <person name="Vieira A."/>
            <person name="Brugerolle De Fraissinette N."/>
            <person name="Rezende De Castro R."/>
            <person name="Schneider M.P."/>
            <person name="Vasconcelos V."/>
            <person name="Leao P.N."/>
        </authorList>
    </citation>
    <scope>NUCLEOTIDE SEQUENCE</scope>
    <source>
        <strain evidence="3">LEGE 06105</strain>
    </source>
</reference>
<dbReference type="GO" id="GO:0046914">
    <property type="term" value="F:transition metal ion binding"/>
    <property type="evidence" value="ECO:0007669"/>
    <property type="project" value="InterPro"/>
</dbReference>
<dbReference type="RefSeq" id="WP_193920663.1">
    <property type="nucleotide sequence ID" value="NZ_JADEWL010000037.1"/>
</dbReference>
<dbReference type="SUPFAM" id="SSF50037">
    <property type="entry name" value="C-terminal domain of transcriptional repressors"/>
    <property type="match status" value="1"/>
</dbReference>
<dbReference type="AlphaFoldDB" id="A0A8J7F0L6"/>
<keyword evidence="1" id="KW-0408">Iron</keyword>
<protein>
    <submittedName>
        <fullName evidence="3">Ferrous iron transport protein A</fullName>
    </submittedName>
</protein>
<sequence>MQSDENLDNSPEKSESEQWDRFKFFCGNSTGELNQNSNLSDFLDSDDIIPLSEARAGDIVSIVELLSIDCAEDLRNMGLIPGAEIQIISRTTTGSVIIVLQNQPIGLGKDMAKSILVRKNSDKN</sequence>
<dbReference type="Pfam" id="PF04023">
    <property type="entry name" value="FeoA"/>
    <property type="match status" value="1"/>
</dbReference>
<evidence type="ECO:0000259" key="2">
    <source>
        <dbReference type="SMART" id="SM00899"/>
    </source>
</evidence>
<comment type="caution">
    <text evidence="3">The sequence shown here is derived from an EMBL/GenBank/DDBJ whole genome shotgun (WGS) entry which is preliminary data.</text>
</comment>
<dbReference type="InterPro" id="IPR038157">
    <property type="entry name" value="FeoA_core_dom"/>
</dbReference>
<gene>
    <name evidence="3" type="ORF">IQ247_13130</name>
</gene>
<feature type="domain" description="Ferrous iron transporter FeoA-like" evidence="2">
    <location>
        <begin position="49"/>
        <end position="119"/>
    </location>
</feature>
<dbReference type="Gene3D" id="2.30.30.90">
    <property type="match status" value="1"/>
</dbReference>
<keyword evidence="4" id="KW-1185">Reference proteome</keyword>
<dbReference type="EMBL" id="JADEWL010000037">
    <property type="protein sequence ID" value="MBE9213598.1"/>
    <property type="molecule type" value="Genomic_DNA"/>
</dbReference>
<name>A0A8J7F0L6_9CYAN</name>
<organism evidence="3 4">
    <name type="scientific">Plectonema cf. radiosum LEGE 06105</name>
    <dbReference type="NCBI Taxonomy" id="945769"/>
    <lineage>
        <taxon>Bacteria</taxon>
        <taxon>Bacillati</taxon>
        <taxon>Cyanobacteriota</taxon>
        <taxon>Cyanophyceae</taxon>
        <taxon>Oscillatoriophycideae</taxon>
        <taxon>Oscillatoriales</taxon>
        <taxon>Microcoleaceae</taxon>
        <taxon>Plectonema</taxon>
    </lineage>
</organism>
<dbReference type="Proteomes" id="UP000620559">
    <property type="component" value="Unassembled WGS sequence"/>
</dbReference>
<accession>A0A8J7F0L6</accession>